<feature type="domain" description="HTH-like" evidence="1">
    <location>
        <begin position="1"/>
        <end position="30"/>
    </location>
</feature>
<proteinExistence type="predicted"/>
<dbReference type="EMBL" id="CP049055">
    <property type="protein sequence ID" value="QII11637.1"/>
    <property type="molecule type" value="Genomic_DNA"/>
</dbReference>
<organism evidence="2 3">
    <name type="scientific">Kuenenia stuttgartiensis</name>
    <dbReference type="NCBI Taxonomy" id="174633"/>
    <lineage>
        <taxon>Bacteria</taxon>
        <taxon>Pseudomonadati</taxon>
        <taxon>Planctomycetota</taxon>
        <taxon>Candidatus Brocadiia</taxon>
        <taxon>Candidatus Brocadiales</taxon>
        <taxon>Candidatus Brocadiaceae</taxon>
        <taxon>Candidatus Kuenenia</taxon>
    </lineage>
</organism>
<dbReference type="Proteomes" id="UP000501926">
    <property type="component" value="Chromosome"/>
</dbReference>
<evidence type="ECO:0000313" key="3">
    <source>
        <dbReference type="Proteomes" id="UP000501926"/>
    </source>
</evidence>
<gene>
    <name evidence="2" type="ORF">KsCSTR_22580</name>
</gene>
<dbReference type="AlphaFoldDB" id="A0A6G7GR21"/>
<sequence>MTVWLRKEGYEVNRNRVKRLMRQMDLYAIYPFNIIWIK</sequence>
<dbReference type="OrthoDB" id="289367at2"/>
<evidence type="ECO:0000313" key="2">
    <source>
        <dbReference type="EMBL" id="QII11637.1"/>
    </source>
</evidence>
<accession>A0A6G7GR21</accession>
<name>A0A6G7GR21_KUEST</name>
<protein>
    <recommendedName>
        <fullName evidence="1">HTH-like domain-containing protein</fullName>
    </recommendedName>
</protein>
<evidence type="ECO:0000259" key="1">
    <source>
        <dbReference type="Pfam" id="PF13276"/>
    </source>
</evidence>
<dbReference type="InterPro" id="IPR025948">
    <property type="entry name" value="HTH-like_dom"/>
</dbReference>
<dbReference type="Pfam" id="PF13276">
    <property type="entry name" value="HTH_21"/>
    <property type="match status" value="1"/>
</dbReference>
<reference evidence="2 3" key="1">
    <citation type="submission" date="2020-02" db="EMBL/GenBank/DDBJ databases">
        <title>Newly sequenced genome of strain CSTR1 showed variability in Candidatus Kuenenia stuttgartiensis genomes.</title>
        <authorList>
            <person name="Ding C."/>
            <person name="Adrian L."/>
        </authorList>
    </citation>
    <scope>NUCLEOTIDE SEQUENCE [LARGE SCALE GENOMIC DNA]</scope>
    <source>
        <strain evidence="2 3">CSTR1</strain>
    </source>
</reference>